<name>A0A383UTF4_BLUHO</name>
<reference evidence="5 6" key="1">
    <citation type="submission" date="2017-11" db="EMBL/GenBank/DDBJ databases">
        <authorList>
            <person name="Kracher B."/>
        </authorList>
    </citation>
    <scope>NUCLEOTIDE SEQUENCE [LARGE SCALE GENOMIC DNA]</scope>
    <source>
        <strain evidence="5 6">RACE1</strain>
    </source>
</reference>
<evidence type="ECO:0000256" key="1">
    <source>
        <dbReference type="SAM" id="MobiDB-lite"/>
    </source>
</evidence>
<sequence length="339" mass="38142">MRLSLLAHTTFFLRIVHALLIAPAISENDVEVTKTINEKDALATERRMVQVNCHTRPAMTKSQEEDQSSKIALHLNFTVVHNDVDYLLLNGHQIYPVDLNPILSQHSIIVPQSNGIDQSARKHESSGTLGIKMNHQNLVSHYKRDRLSLVVIRISMLQVSNLAVERSPVILIELISTSPGKFMIQNIRIHPPEKVDTPSRKDVQGCASLSCELQATVANFITSTKSAFRSHRLGQYSRLHRIQQTHRQENDNSFLDGIFFHVIVPILIGGTVGILASVLGVLAVQIALYTWKIFLRRKSDKNDKADREESWGNLDGPQDLETQSLLPSYAENIHEKDDS</sequence>
<evidence type="ECO:0000256" key="2">
    <source>
        <dbReference type="SAM" id="Phobius"/>
    </source>
</evidence>
<evidence type="ECO:0000256" key="3">
    <source>
        <dbReference type="SAM" id="SignalP"/>
    </source>
</evidence>
<dbReference type="AlphaFoldDB" id="A0A383UTF4"/>
<feature type="transmembrane region" description="Helical" evidence="2">
    <location>
        <begin position="258"/>
        <end position="291"/>
    </location>
</feature>
<gene>
    <name evidence="5" type="ORF">BLGHR1_14405</name>
</gene>
<keyword evidence="2" id="KW-1133">Transmembrane helix</keyword>
<feature type="region of interest" description="Disordered" evidence="1">
    <location>
        <begin position="300"/>
        <end position="339"/>
    </location>
</feature>
<keyword evidence="2" id="KW-0812">Transmembrane</keyword>
<dbReference type="EMBL" id="UNSH01000051">
    <property type="protein sequence ID" value="SZF03611.1"/>
    <property type="molecule type" value="Genomic_DNA"/>
</dbReference>
<evidence type="ECO:0000313" key="6">
    <source>
        <dbReference type="Proteomes" id="UP000275772"/>
    </source>
</evidence>
<dbReference type="PANTHER" id="PTHR40622">
    <property type="match status" value="1"/>
</dbReference>
<feature type="domain" description="DUF7728" evidence="4">
    <location>
        <begin position="45"/>
        <end position="192"/>
    </location>
</feature>
<feature type="chain" id="PRO_5016814433" description="DUF7728 domain-containing protein" evidence="3">
    <location>
        <begin position="19"/>
        <end position="339"/>
    </location>
</feature>
<evidence type="ECO:0000259" key="4">
    <source>
        <dbReference type="Pfam" id="PF24854"/>
    </source>
</evidence>
<dbReference type="InterPro" id="IPR056145">
    <property type="entry name" value="DUF7728"/>
</dbReference>
<dbReference type="Pfam" id="PF24854">
    <property type="entry name" value="DUF7728"/>
    <property type="match status" value="1"/>
</dbReference>
<dbReference type="PANTHER" id="PTHR40622:SF1">
    <property type="match status" value="1"/>
</dbReference>
<proteinExistence type="predicted"/>
<protein>
    <recommendedName>
        <fullName evidence="4">DUF7728 domain-containing protein</fullName>
    </recommendedName>
</protein>
<keyword evidence="3" id="KW-0732">Signal</keyword>
<evidence type="ECO:0000313" key="5">
    <source>
        <dbReference type="EMBL" id="SZF03611.1"/>
    </source>
</evidence>
<dbReference type="Proteomes" id="UP000275772">
    <property type="component" value="Unassembled WGS sequence"/>
</dbReference>
<organism evidence="5 6">
    <name type="scientific">Blumeria hordei</name>
    <name type="common">Barley powdery mildew</name>
    <name type="synonym">Blumeria graminis f. sp. hordei</name>
    <dbReference type="NCBI Taxonomy" id="2867405"/>
    <lineage>
        <taxon>Eukaryota</taxon>
        <taxon>Fungi</taxon>
        <taxon>Dikarya</taxon>
        <taxon>Ascomycota</taxon>
        <taxon>Pezizomycotina</taxon>
        <taxon>Leotiomycetes</taxon>
        <taxon>Erysiphales</taxon>
        <taxon>Erysiphaceae</taxon>
        <taxon>Blumeria</taxon>
    </lineage>
</organism>
<accession>A0A383UTF4</accession>
<feature type="compositionally biased region" description="Basic and acidic residues" evidence="1">
    <location>
        <begin position="300"/>
        <end position="310"/>
    </location>
</feature>
<keyword evidence="2" id="KW-0472">Membrane</keyword>
<feature type="signal peptide" evidence="3">
    <location>
        <begin position="1"/>
        <end position="18"/>
    </location>
</feature>
<dbReference type="VEuPathDB" id="FungiDB:BLGHR1_14405"/>